<dbReference type="EMBL" id="VXRY01000098">
    <property type="protein sequence ID" value="MXY32971.1"/>
    <property type="molecule type" value="Genomic_DNA"/>
</dbReference>
<proteinExistence type="predicted"/>
<dbReference type="SUPFAM" id="SSF47413">
    <property type="entry name" value="lambda repressor-like DNA-binding domains"/>
    <property type="match status" value="1"/>
</dbReference>
<dbReference type="SMART" id="SM00530">
    <property type="entry name" value="HTH_XRE"/>
    <property type="match status" value="1"/>
</dbReference>
<sequence>MSTLTDRMDKLPLARRNKIEERARELIAEEMSLRDLRKARKQTQVRVAEALGINQENVSRLERRSDRLISTLSDCVEAMGGKLSLVVEFPDRRPVALTGIAALDDLSERHVEGASRSPS</sequence>
<feature type="domain" description="HTH cro/C1-type" evidence="1">
    <location>
        <begin position="33"/>
        <end position="86"/>
    </location>
</feature>
<protein>
    <submittedName>
        <fullName evidence="2">Transcriptional regulator</fullName>
    </submittedName>
</protein>
<organism evidence="2">
    <name type="scientific">Boseongicola sp. SB0664_bin_43</name>
    <dbReference type="NCBI Taxonomy" id="2604844"/>
    <lineage>
        <taxon>Bacteria</taxon>
        <taxon>Pseudomonadati</taxon>
        <taxon>Pseudomonadota</taxon>
        <taxon>Alphaproteobacteria</taxon>
        <taxon>Rhodobacterales</taxon>
        <taxon>Paracoccaceae</taxon>
        <taxon>Boseongicola</taxon>
    </lineage>
</organism>
<evidence type="ECO:0000259" key="1">
    <source>
        <dbReference type="PROSITE" id="PS50943"/>
    </source>
</evidence>
<dbReference type="InterPro" id="IPR001387">
    <property type="entry name" value="Cro/C1-type_HTH"/>
</dbReference>
<comment type="caution">
    <text evidence="2">The sequence shown here is derived from an EMBL/GenBank/DDBJ whole genome shotgun (WGS) entry which is preliminary data.</text>
</comment>
<dbReference type="AlphaFoldDB" id="A0A6B0XWD2"/>
<accession>A0A6B0XWD2</accession>
<gene>
    <name evidence="2" type="ORF">F4Y60_02540</name>
</gene>
<dbReference type="InterPro" id="IPR010982">
    <property type="entry name" value="Lambda_DNA-bd_dom_sf"/>
</dbReference>
<dbReference type="PROSITE" id="PS50943">
    <property type="entry name" value="HTH_CROC1"/>
    <property type="match status" value="1"/>
</dbReference>
<reference evidence="2" key="1">
    <citation type="submission" date="2019-09" db="EMBL/GenBank/DDBJ databases">
        <title>Characterisation of the sponge microbiome using genome-centric metagenomics.</title>
        <authorList>
            <person name="Engelberts J.P."/>
            <person name="Robbins S.J."/>
            <person name="De Goeij J.M."/>
            <person name="Aranda M."/>
            <person name="Bell S.C."/>
            <person name="Webster N.S."/>
        </authorList>
    </citation>
    <scope>NUCLEOTIDE SEQUENCE</scope>
    <source>
        <strain evidence="2">SB0664_bin_43</strain>
    </source>
</reference>
<dbReference type="CDD" id="cd00093">
    <property type="entry name" value="HTH_XRE"/>
    <property type="match status" value="1"/>
</dbReference>
<dbReference type="Gene3D" id="1.10.260.40">
    <property type="entry name" value="lambda repressor-like DNA-binding domains"/>
    <property type="match status" value="1"/>
</dbReference>
<dbReference type="GO" id="GO:0003677">
    <property type="term" value="F:DNA binding"/>
    <property type="evidence" value="ECO:0007669"/>
    <property type="project" value="InterPro"/>
</dbReference>
<name>A0A6B0XWD2_9RHOB</name>
<evidence type="ECO:0000313" key="2">
    <source>
        <dbReference type="EMBL" id="MXY32971.1"/>
    </source>
</evidence>